<dbReference type="PANTHER" id="PTHR11362:SF82">
    <property type="entry name" value="PHOSPHATIDYLETHANOLAMINE-BINDING PROTEIN 4"/>
    <property type="match status" value="1"/>
</dbReference>
<dbReference type="PANTHER" id="PTHR11362">
    <property type="entry name" value="PHOSPHATIDYLETHANOLAMINE-BINDING PROTEIN"/>
    <property type="match status" value="1"/>
</dbReference>
<dbReference type="RefSeq" id="XP_052743882.1">
    <property type="nucleotide sequence ID" value="XM_052887922.1"/>
</dbReference>
<dbReference type="InterPro" id="IPR008914">
    <property type="entry name" value="PEBP"/>
</dbReference>
<protein>
    <submittedName>
        <fullName evidence="3">Protein D2-like</fullName>
    </submittedName>
</protein>
<organism evidence="2 3">
    <name type="scientific">Bicyclus anynana</name>
    <name type="common">Squinting bush brown butterfly</name>
    <dbReference type="NCBI Taxonomy" id="110368"/>
    <lineage>
        <taxon>Eukaryota</taxon>
        <taxon>Metazoa</taxon>
        <taxon>Ecdysozoa</taxon>
        <taxon>Arthropoda</taxon>
        <taxon>Hexapoda</taxon>
        <taxon>Insecta</taxon>
        <taxon>Pterygota</taxon>
        <taxon>Neoptera</taxon>
        <taxon>Endopterygota</taxon>
        <taxon>Lepidoptera</taxon>
        <taxon>Glossata</taxon>
        <taxon>Ditrysia</taxon>
        <taxon>Papilionoidea</taxon>
        <taxon>Nymphalidae</taxon>
        <taxon>Satyrinae</taxon>
        <taxon>Satyrini</taxon>
        <taxon>Mycalesina</taxon>
        <taxon>Bicyclus</taxon>
    </lineage>
</organism>
<reference evidence="3" key="1">
    <citation type="submission" date="2025-08" db="UniProtKB">
        <authorList>
            <consortium name="RefSeq"/>
        </authorList>
    </citation>
    <scope>IDENTIFICATION</scope>
</reference>
<keyword evidence="2" id="KW-1185">Reference proteome</keyword>
<sequence>MLDVKNSIIPNNDYDSDNDAEIDNDTDNDNDVPDIDAPSRNSPVLRSYIIAIHVNIPHTSVMRGFSAAPYVPPTPEPGSGPHRYVLMVYEQCGEINNKDEELIRLEVDRQLFDVLEFIRQYNLELIAGTKINVEHPATC</sequence>
<evidence type="ECO:0000313" key="2">
    <source>
        <dbReference type="Proteomes" id="UP001652582"/>
    </source>
</evidence>
<dbReference type="InterPro" id="IPR036610">
    <property type="entry name" value="PEBP-like_sf"/>
</dbReference>
<dbReference type="CDD" id="cd00866">
    <property type="entry name" value="PEBP_euk"/>
    <property type="match status" value="1"/>
</dbReference>
<evidence type="ECO:0000313" key="3">
    <source>
        <dbReference type="RefSeq" id="XP_052743882.1"/>
    </source>
</evidence>
<dbReference type="Gene3D" id="3.90.280.10">
    <property type="entry name" value="PEBP-like"/>
    <property type="match status" value="1"/>
</dbReference>
<dbReference type="SUPFAM" id="SSF49777">
    <property type="entry name" value="PEBP-like"/>
    <property type="match status" value="1"/>
</dbReference>
<name>A0ABM3LXU1_BICAN</name>
<dbReference type="InterPro" id="IPR035810">
    <property type="entry name" value="PEBP_euk"/>
</dbReference>
<dbReference type="GeneID" id="112052660"/>
<gene>
    <name evidence="3" type="primary">LOC112052660</name>
</gene>
<evidence type="ECO:0000256" key="1">
    <source>
        <dbReference type="SAM" id="MobiDB-lite"/>
    </source>
</evidence>
<feature type="region of interest" description="Disordered" evidence="1">
    <location>
        <begin position="1"/>
        <end position="39"/>
    </location>
</feature>
<dbReference type="Pfam" id="PF01161">
    <property type="entry name" value="PBP"/>
    <property type="match status" value="1"/>
</dbReference>
<dbReference type="Proteomes" id="UP001652582">
    <property type="component" value="Chromosome 20"/>
</dbReference>
<feature type="compositionally biased region" description="Acidic residues" evidence="1">
    <location>
        <begin position="14"/>
        <end position="34"/>
    </location>
</feature>
<proteinExistence type="predicted"/>
<accession>A0ABM3LXU1</accession>